<dbReference type="Pfam" id="PF19263">
    <property type="entry name" value="DUF5906"/>
    <property type="match status" value="1"/>
</dbReference>
<dbReference type="InterPro" id="IPR006500">
    <property type="entry name" value="Helicase_put_C_phage/plasmid"/>
</dbReference>
<dbReference type="NCBIfam" id="TIGR01613">
    <property type="entry name" value="primase_Cterm"/>
    <property type="match status" value="1"/>
</dbReference>
<dbReference type="SUPFAM" id="SSF56731">
    <property type="entry name" value="DNA primase core"/>
    <property type="match status" value="1"/>
</dbReference>
<sequence length="831" mass="90402">MTLADLLARLDDVEETPDGYLVHCPAHADSKQSLRLAVSDAGKVVVKCRAGCATPDVVKALGLTMRDLATMKPGDVPTEKRATSQDVAASPADVAALAVRLDGYFSRYWDDPAAGEAQAYALRRFGIDEAAAGRLGLGFADDLGGGPRLVVPFRDRDGVARGFQARALDAEAAVRWLGPKSPDGASWAKVGYFPGSAGFDEVLITEGPGDALTSAAALGFDTVGIRGAGLVSNPAVIEAVAAMVAGRDVVIAGDGDPAGRRFTALLAEALVSREIRVKVLDLPDGLDLSDWRARDPRKFYAEAVRAIAEAVPVKSRAAALLAWDEERYSLSDLGGARYLRDYIESIGSGVRFSEEAGFFLLDGGVWRKDERQGVRTHAQAVADLVRNLAREASIAAAGGEDEGVSAREKKRAARLNKYAAHVQTSRGIDSLLRELQAVQGVPASIEDFDKHPDLMACRNGVVDLRTGELRPHDPALLLTRRVDLDYDPAARAPRWEQFLDEVFPAFPDLPAYIQRLVGYGITGHTTEQCFAVLWGTGANGKSVFTDTLTEVFRELTVTTPFSTFEDRAGGIPNDIAALKGGRLVMAAEGEQGKPMSEAILKRVTGRDLISARFMRKEFFEFRPTFLLMLATNFKPNFKGQDEGLWRRVKLIPWERYFRPEERDHRLGDALLAEGPGILAWAVRGAIAWRKGGLQDPPVIRNSTREYRETSDALYGFLPGVYVPDPAGRVEAKTVFTAFQDYADEGNYLDLRKWSNRALYGALEERGFPRRRSTGGKFVIEGIRRARQTDAVPDHDVPEVERSEAPSLAIFSPGKTDTTPSALTGADIDDVL</sequence>
<keyword evidence="8" id="KW-1185">Reference proteome</keyword>
<keyword evidence="3" id="KW-0067">ATP-binding</keyword>
<dbReference type="Pfam" id="PF08706">
    <property type="entry name" value="D5_N"/>
    <property type="match status" value="1"/>
</dbReference>
<dbReference type="InterPro" id="IPR034154">
    <property type="entry name" value="TOPRIM_DnaG/twinkle"/>
</dbReference>
<dbReference type="GO" id="GO:0016787">
    <property type="term" value="F:hydrolase activity"/>
    <property type="evidence" value="ECO:0007669"/>
    <property type="project" value="UniProtKB-KW"/>
</dbReference>
<dbReference type="PANTHER" id="PTHR35372">
    <property type="entry name" value="ATP BINDING PROTEIN-RELATED"/>
    <property type="match status" value="1"/>
</dbReference>
<dbReference type="InterPro" id="IPR045455">
    <property type="entry name" value="NrS-1_pol-like_helicase"/>
</dbReference>
<dbReference type="PROSITE" id="PS51206">
    <property type="entry name" value="SF3_HELICASE_1"/>
    <property type="match status" value="1"/>
</dbReference>
<feature type="compositionally biased region" description="Basic and acidic residues" evidence="4">
    <location>
        <begin position="789"/>
        <end position="803"/>
    </location>
</feature>
<evidence type="ECO:0000259" key="5">
    <source>
        <dbReference type="PROSITE" id="PS50880"/>
    </source>
</evidence>
<evidence type="ECO:0000256" key="1">
    <source>
        <dbReference type="ARBA" id="ARBA00022741"/>
    </source>
</evidence>
<dbReference type="EMBL" id="OQ709203">
    <property type="protein sequence ID" value="WGH20329.1"/>
    <property type="molecule type" value="Genomic_DNA"/>
</dbReference>
<feature type="region of interest" description="Disordered" evidence="4">
    <location>
        <begin position="789"/>
        <end position="831"/>
    </location>
</feature>
<organism evidence="7 8">
    <name type="scientific">Arthrobacter phage MaGuCo</name>
    <dbReference type="NCBI Taxonomy" id="3038363"/>
    <lineage>
        <taxon>Viruses</taxon>
        <taxon>Duplodnaviria</taxon>
        <taxon>Heunggongvirae</taxon>
        <taxon>Uroviricota</taxon>
        <taxon>Caudoviricetes</taxon>
        <taxon>Casidaviridae</taxon>
        <taxon>Liebevirus</taxon>
        <taxon>Liebevirus maguco</taxon>
    </lineage>
</organism>
<proteinExistence type="predicted"/>
<evidence type="ECO:0000256" key="4">
    <source>
        <dbReference type="SAM" id="MobiDB-lite"/>
    </source>
</evidence>
<dbReference type="Pfam" id="PF13155">
    <property type="entry name" value="Toprim_2"/>
    <property type="match status" value="1"/>
</dbReference>
<evidence type="ECO:0000313" key="7">
    <source>
        <dbReference type="EMBL" id="WGH20329.1"/>
    </source>
</evidence>
<evidence type="ECO:0000313" key="8">
    <source>
        <dbReference type="Proteomes" id="UP001241023"/>
    </source>
</evidence>
<dbReference type="CDD" id="cd01029">
    <property type="entry name" value="TOPRIM_primases"/>
    <property type="match status" value="1"/>
</dbReference>
<dbReference type="PROSITE" id="PS50880">
    <property type="entry name" value="TOPRIM"/>
    <property type="match status" value="1"/>
</dbReference>
<dbReference type="InterPro" id="IPR014818">
    <property type="entry name" value="Phage/plasmid_primase_P4_C"/>
</dbReference>
<reference evidence="7 8" key="1">
    <citation type="submission" date="2023-03" db="EMBL/GenBank/DDBJ databases">
        <authorList>
            <person name="Jones P.T."/>
            <person name="Zarakotas T.R."/>
            <person name="Pitt R.A."/>
            <person name="Hinrichsen E.D."/>
            <person name="Woods I.A."/>
            <person name="Gubitose M.G."/>
            <person name="Lord C.E."/>
            <person name="Wilkes B.M."/>
            <person name="Diggins A.E."/>
            <person name="Parsons M.T."/>
            <person name="Kearns B.S."/>
            <person name="Garlena R.A."/>
            <person name="Russell D.A."/>
            <person name="Jacobs-Sera D."/>
            <person name="Hatfull G.F."/>
        </authorList>
    </citation>
    <scope>NUCLEOTIDE SEQUENCE [LARGE SCALE GENOMIC DNA]</scope>
</reference>
<keyword evidence="1" id="KW-0547">Nucleotide-binding</keyword>
<dbReference type="CDD" id="cd00636">
    <property type="entry name" value="TroA-like"/>
    <property type="match status" value="1"/>
</dbReference>
<accession>A0AAF0GID7</accession>
<dbReference type="PANTHER" id="PTHR35372:SF2">
    <property type="entry name" value="SF3 HELICASE DOMAIN-CONTAINING PROTEIN"/>
    <property type="match status" value="1"/>
</dbReference>
<protein>
    <submittedName>
        <fullName evidence="7">DNA primase/helicase</fullName>
    </submittedName>
</protein>
<dbReference type="SMART" id="SM00885">
    <property type="entry name" value="D5_N"/>
    <property type="match status" value="1"/>
</dbReference>
<dbReference type="InterPro" id="IPR014015">
    <property type="entry name" value="Helicase_SF3_DNA-vir"/>
</dbReference>
<dbReference type="GO" id="GO:0005524">
    <property type="term" value="F:ATP binding"/>
    <property type="evidence" value="ECO:0007669"/>
    <property type="project" value="UniProtKB-KW"/>
</dbReference>
<dbReference type="Gene3D" id="3.40.1360.10">
    <property type="match status" value="1"/>
</dbReference>
<evidence type="ECO:0000259" key="6">
    <source>
        <dbReference type="PROSITE" id="PS51206"/>
    </source>
</evidence>
<feature type="domain" description="SF3 helicase" evidence="6">
    <location>
        <begin position="508"/>
        <end position="666"/>
    </location>
</feature>
<dbReference type="Proteomes" id="UP001241023">
    <property type="component" value="Segment"/>
</dbReference>
<gene>
    <name evidence="7" type="primary">37</name>
    <name evidence="7" type="ORF">SEA_MAGUCO_37</name>
</gene>
<keyword evidence="2" id="KW-0378">Hydrolase</keyword>
<dbReference type="Gene3D" id="3.40.50.300">
    <property type="entry name" value="P-loop containing nucleotide triphosphate hydrolases"/>
    <property type="match status" value="1"/>
</dbReference>
<dbReference type="InterPro" id="IPR027417">
    <property type="entry name" value="P-loop_NTPase"/>
</dbReference>
<name>A0AAF0GID7_9CAUD</name>
<feature type="domain" description="Toprim" evidence="5">
    <location>
        <begin position="200"/>
        <end position="287"/>
    </location>
</feature>
<dbReference type="SMART" id="SM00493">
    <property type="entry name" value="TOPRIM"/>
    <property type="match status" value="1"/>
</dbReference>
<evidence type="ECO:0000256" key="2">
    <source>
        <dbReference type="ARBA" id="ARBA00022801"/>
    </source>
</evidence>
<evidence type="ECO:0000256" key="3">
    <source>
        <dbReference type="ARBA" id="ARBA00022840"/>
    </source>
</evidence>
<dbReference type="InterPro" id="IPR006171">
    <property type="entry name" value="TOPRIM_dom"/>
</dbReference>
<dbReference type="InterPro" id="IPR051620">
    <property type="entry name" value="ORF904-like_C"/>
</dbReference>